<keyword evidence="4" id="KW-0560">Oxidoreductase</keyword>
<evidence type="ECO:0000313" key="7">
    <source>
        <dbReference type="EMBL" id="GAN13960.1"/>
    </source>
</evidence>
<name>A0A0C9M2Q5_SPHPI</name>
<feature type="domain" description="FAD-binding PCMH-type" evidence="6">
    <location>
        <begin position="73"/>
        <end position="242"/>
    </location>
</feature>
<proteinExistence type="inferred from homology"/>
<dbReference type="AlphaFoldDB" id="A0A0C9M2Q5"/>
<dbReference type="Gene3D" id="3.30.465.10">
    <property type="match status" value="1"/>
</dbReference>
<dbReference type="GeneID" id="78528873"/>
<evidence type="ECO:0000256" key="2">
    <source>
        <dbReference type="ARBA" id="ARBA00022630"/>
    </source>
</evidence>
<keyword evidence="5" id="KW-0732">Signal</keyword>
<keyword evidence="2" id="KW-0285">Flavoprotein</keyword>
<dbReference type="PANTHER" id="PTHR13878:SF53">
    <property type="entry name" value="CYTOKININ DEHYDROGENASE 6"/>
    <property type="match status" value="1"/>
</dbReference>
<dbReference type="SUPFAM" id="SSF55103">
    <property type="entry name" value="FAD-linked oxidases, C-terminal domain"/>
    <property type="match status" value="1"/>
</dbReference>
<evidence type="ECO:0000256" key="5">
    <source>
        <dbReference type="SAM" id="SignalP"/>
    </source>
</evidence>
<dbReference type="PANTHER" id="PTHR13878">
    <property type="entry name" value="GULONOLACTONE OXIDASE"/>
    <property type="match status" value="1"/>
</dbReference>
<dbReference type="GO" id="GO:0071949">
    <property type="term" value="F:FAD binding"/>
    <property type="evidence" value="ECO:0007669"/>
    <property type="project" value="InterPro"/>
</dbReference>
<organism evidence="7 8">
    <name type="scientific">Sphingomonas paucimobilis NBRC 13935</name>
    <dbReference type="NCBI Taxonomy" id="1219050"/>
    <lineage>
        <taxon>Bacteria</taxon>
        <taxon>Pseudomonadati</taxon>
        <taxon>Pseudomonadota</taxon>
        <taxon>Alphaproteobacteria</taxon>
        <taxon>Sphingomonadales</taxon>
        <taxon>Sphingomonadaceae</taxon>
        <taxon>Sphingomonas</taxon>
    </lineage>
</organism>
<dbReference type="InterPro" id="IPR016166">
    <property type="entry name" value="FAD-bd_PCMH"/>
</dbReference>
<dbReference type="Gene3D" id="3.30.43.10">
    <property type="entry name" value="Uridine Diphospho-n-acetylenolpyruvylglucosamine Reductase, domain 2"/>
    <property type="match status" value="1"/>
</dbReference>
<comment type="caution">
    <text evidence="7">The sequence shown here is derived from an EMBL/GenBank/DDBJ whole genome shotgun (WGS) entry which is preliminary data.</text>
</comment>
<dbReference type="SUPFAM" id="SSF56176">
    <property type="entry name" value="FAD-binding/transporter-associated domain-like"/>
    <property type="match status" value="1"/>
</dbReference>
<reference evidence="7 8" key="1">
    <citation type="submission" date="2014-08" db="EMBL/GenBank/DDBJ databases">
        <title>Whole genome shotgun sequence of Sphingomonas paucimobilis NBRC 13935.</title>
        <authorList>
            <person name="Hosoyama A."/>
            <person name="Hashimoto M."/>
            <person name="Hosoyama Y."/>
            <person name="Noguchi M."/>
            <person name="Uohara A."/>
            <person name="Ohji S."/>
            <person name="Katano-Makiyama Y."/>
            <person name="Ichikawa N."/>
            <person name="Kimura A."/>
            <person name="Yamazoe A."/>
            <person name="Fujita N."/>
        </authorList>
    </citation>
    <scope>NUCLEOTIDE SEQUENCE [LARGE SCALE GENOMIC DNA]</scope>
    <source>
        <strain evidence="7 8">NBRC 13935</strain>
    </source>
</reference>
<dbReference type="EMBL" id="BBJS01000030">
    <property type="protein sequence ID" value="GAN13960.1"/>
    <property type="molecule type" value="Genomic_DNA"/>
</dbReference>
<evidence type="ECO:0000256" key="4">
    <source>
        <dbReference type="ARBA" id="ARBA00023002"/>
    </source>
</evidence>
<evidence type="ECO:0000259" key="6">
    <source>
        <dbReference type="PROSITE" id="PS51387"/>
    </source>
</evidence>
<dbReference type="Pfam" id="PF01565">
    <property type="entry name" value="FAD_binding_4"/>
    <property type="match status" value="1"/>
</dbReference>
<protein>
    <submittedName>
        <fullName evidence="7">DNA, contig: SP630</fullName>
    </submittedName>
</protein>
<evidence type="ECO:0000256" key="3">
    <source>
        <dbReference type="ARBA" id="ARBA00022827"/>
    </source>
</evidence>
<dbReference type="GO" id="GO:0003885">
    <property type="term" value="F:D-arabinono-1,4-lactone oxidase activity"/>
    <property type="evidence" value="ECO:0007669"/>
    <property type="project" value="InterPro"/>
</dbReference>
<dbReference type="InterPro" id="IPR016167">
    <property type="entry name" value="FAD-bd_PCMH_sub1"/>
</dbReference>
<dbReference type="InterPro" id="IPR006094">
    <property type="entry name" value="Oxid_FAD_bind_N"/>
</dbReference>
<accession>A0A0C9M2Q5</accession>
<dbReference type="Pfam" id="PF04030">
    <property type="entry name" value="ALO"/>
    <property type="match status" value="1"/>
</dbReference>
<comment type="similarity">
    <text evidence="1">Belongs to the oxygen-dependent FAD-linked oxidoreductase family.</text>
</comment>
<keyword evidence="3" id="KW-0274">FAD</keyword>
<dbReference type="InterPro" id="IPR007173">
    <property type="entry name" value="ALO_C"/>
</dbReference>
<evidence type="ECO:0000313" key="8">
    <source>
        <dbReference type="Proteomes" id="UP000032025"/>
    </source>
</evidence>
<dbReference type="PROSITE" id="PS51387">
    <property type="entry name" value="FAD_PCMH"/>
    <property type="match status" value="1"/>
</dbReference>
<dbReference type="InterPro" id="IPR016169">
    <property type="entry name" value="FAD-bd_PCMH_sub2"/>
</dbReference>
<evidence type="ECO:0000256" key="1">
    <source>
        <dbReference type="ARBA" id="ARBA00005466"/>
    </source>
</evidence>
<feature type="signal peptide" evidence="5">
    <location>
        <begin position="1"/>
        <end position="28"/>
    </location>
</feature>
<keyword evidence="8" id="KW-1185">Reference proteome</keyword>
<dbReference type="InterPro" id="IPR036318">
    <property type="entry name" value="FAD-bd_PCMH-like_sf"/>
</dbReference>
<dbReference type="GO" id="GO:0016020">
    <property type="term" value="C:membrane"/>
    <property type="evidence" value="ECO:0007669"/>
    <property type="project" value="InterPro"/>
</dbReference>
<sequence>MKPQRLLVGTSILALAAAGAAAYVAPLAADPAGPKDCATVLPPLPQERPRAAAAREPNWAQRGGHVNDASCLSRTPVAGVVRVRSEADVATALRYASAHGLTVSAAGVKHSMGGQAFRAGGVVLDMRDMDAIRLDPAARTVTVGSGATWHAIQLAVHPRFAVKAMQSTDIFSVGGSISVNAHGMDHQAGAVMGSLRSVRLMLADGRVVTASRDENAELFRHVVGGYGLFGVILSATLDVVPNDVYRSGREIIDYRTFPATFERIAADPRVGLSYVHLSTSPGSLLREALVYTYTKHPEDQALNRAALSEVTSTKIRRVTVNLAKRNDTFKRWKWWSEKHLEHRFESCTITRAQAQGSGEACLVARNDPMHDSVAYLFNNLPSETDILHEYFIPRAQIVPFIDGMRAIFEREHANLVNASIRAVGTEDNALSYAPEPAFSVVLYLNQPTTPQGTAAMRRLTGELIDLTASHGGRFFLPYQLHYTPAQLERAYPEIGTFFAAKRDWDPQGLFSNTWYARYAPLVAKQPAPIRPSITARAPLA</sequence>
<dbReference type="Proteomes" id="UP000032025">
    <property type="component" value="Unassembled WGS sequence"/>
</dbReference>
<gene>
    <name evidence="7" type="ORF">SP6_30_01000</name>
</gene>
<feature type="chain" id="PRO_5002214924" evidence="5">
    <location>
        <begin position="29"/>
        <end position="540"/>
    </location>
</feature>
<dbReference type="InterPro" id="IPR016164">
    <property type="entry name" value="FAD-linked_Oxase-like_C"/>
</dbReference>
<dbReference type="InterPro" id="IPR050432">
    <property type="entry name" value="FAD-linked_Oxidoreductases_BP"/>
</dbReference>
<dbReference type="RefSeq" id="WP_007405823.1">
    <property type="nucleotide sequence ID" value="NZ_BBJS01000030.1"/>
</dbReference>